<dbReference type="AlphaFoldDB" id="A0AAV3U1P8"/>
<dbReference type="PROSITE" id="PS51257">
    <property type="entry name" value="PROKAR_LIPOPROTEIN"/>
    <property type="match status" value="1"/>
</dbReference>
<comment type="caution">
    <text evidence="2">The sequence shown here is derived from an EMBL/GenBank/DDBJ whole genome shotgun (WGS) entry which is preliminary data.</text>
</comment>
<dbReference type="RefSeq" id="WP_345420484.1">
    <property type="nucleotide sequence ID" value="NZ_AP031496.1"/>
</dbReference>
<protein>
    <recommendedName>
        <fullName evidence="4">DUF2799 domain-containing protein</fullName>
    </recommendedName>
</protein>
<evidence type="ECO:0000313" key="2">
    <source>
        <dbReference type="EMBL" id="GAA4940245.1"/>
    </source>
</evidence>
<organism evidence="2 3">
    <name type="scientific">Halioxenophilus aromaticivorans</name>
    <dbReference type="NCBI Taxonomy" id="1306992"/>
    <lineage>
        <taxon>Bacteria</taxon>
        <taxon>Pseudomonadati</taxon>
        <taxon>Pseudomonadota</taxon>
        <taxon>Gammaproteobacteria</taxon>
        <taxon>Alteromonadales</taxon>
        <taxon>Alteromonadaceae</taxon>
        <taxon>Halioxenophilus</taxon>
    </lineage>
</organism>
<gene>
    <name evidence="2" type="ORF">GCM10025791_18160</name>
</gene>
<evidence type="ECO:0000256" key="1">
    <source>
        <dbReference type="SAM" id="Coils"/>
    </source>
</evidence>
<dbReference type="InterPro" id="IPR021242">
    <property type="entry name" value="DUF2799"/>
</dbReference>
<sequence>MLIRCGQGLLLTSLLVLITGCSSLSKQECLNADWYQIGLEDGSNGKARNNLARHRKACAKVNITPDLTAYERGHDEGLTRYCNYSNGLSVGNRGAAMPTFCPLGTRAQFELGYHDGLERYQQQKIVDQLASDIDALEIQQANYYEQKQVLEQVILNNNSNQQNRAQALAEMREIEYAQQSVTEQLTLLNAQLLQEVHQLEALIERQQQP</sequence>
<accession>A0AAV3U1P8</accession>
<name>A0AAV3U1P8_9ALTE</name>
<reference evidence="3" key="1">
    <citation type="journal article" date="2019" name="Int. J. Syst. Evol. Microbiol.">
        <title>The Global Catalogue of Microorganisms (GCM) 10K type strain sequencing project: providing services to taxonomists for standard genome sequencing and annotation.</title>
        <authorList>
            <consortium name="The Broad Institute Genomics Platform"/>
            <consortium name="The Broad Institute Genome Sequencing Center for Infectious Disease"/>
            <person name="Wu L."/>
            <person name="Ma J."/>
        </authorList>
    </citation>
    <scope>NUCLEOTIDE SEQUENCE [LARGE SCALE GENOMIC DNA]</scope>
    <source>
        <strain evidence="3">JCM 19134</strain>
    </source>
</reference>
<keyword evidence="3" id="KW-1185">Reference proteome</keyword>
<proteinExistence type="predicted"/>
<evidence type="ECO:0008006" key="4">
    <source>
        <dbReference type="Google" id="ProtNLM"/>
    </source>
</evidence>
<dbReference type="Proteomes" id="UP001409585">
    <property type="component" value="Unassembled WGS sequence"/>
</dbReference>
<dbReference type="Pfam" id="PF10973">
    <property type="entry name" value="DUF2799"/>
    <property type="match status" value="1"/>
</dbReference>
<feature type="coiled-coil region" evidence="1">
    <location>
        <begin position="126"/>
        <end position="153"/>
    </location>
</feature>
<dbReference type="EMBL" id="BAABLX010000011">
    <property type="protein sequence ID" value="GAA4940245.1"/>
    <property type="molecule type" value="Genomic_DNA"/>
</dbReference>
<evidence type="ECO:0000313" key="3">
    <source>
        <dbReference type="Proteomes" id="UP001409585"/>
    </source>
</evidence>
<keyword evidence="1" id="KW-0175">Coiled coil</keyword>